<evidence type="ECO:0000313" key="3">
    <source>
        <dbReference type="Proteomes" id="UP000474640"/>
    </source>
</evidence>
<evidence type="ECO:0000256" key="1">
    <source>
        <dbReference type="SAM" id="Coils"/>
    </source>
</evidence>
<sequence>MLGRSESHENHHAKTLSQEAAPSTPYRLAIWSIALRYLEVHCRLHAVWDINFILSPQNTGLFFSIIAFTVSINIDTIASTAYTAAVPDSRFTVWPRQENNTLAAGILETPLVFGAAKPDLANPEASFLFSNPAYYSLQQYVYNGMQLASSNEIFENTYNKAQFEQAVSNSGVYSLTQTTFVGINKHCNNFWTNTIGQMTFFAENISLFGRNAGKIYREISHLLDVMAGIPRNQRSSNPVWLDSLIDVYNYVERLHDQMGIAQNQSLVLLGNINAFRAETITDMGNLNQVDRLLNTTNQNVYQRVQNMNAEITRLKGEINAANEDYEAAAKNIRVGRAGYSWVWPIGTAVYLGLSKKWRKEMEAATNRKNQAIIDLSNSQAMLQTFIHVTDDLQLLQLQTDSVLDYIDSAVGLLGNASDAFSRMSASITAIMVELESEADSTNPETIDAKWFSDSSFRMSLNATAEHWDDIYTEAAAFKGTAAIKIVSEKEAIRLHEENAQAVLDTLTGGSKLLRRAIMGTWHLSLL</sequence>
<dbReference type="EMBL" id="JAABOJ010000009">
    <property type="protein sequence ID" value="KAF3284270.1"/>
    <property type="molecule type" value="Genomic_DNA"/>
</dbReference>
<comment type="caution">
    <text evidence="2">The sequence shown here is derived from an EMBL/GenBank/DDBJ whole genome shotgun (WGS) entry which is preliminary data.</text>
</comment>
<evidence type="ECO:0000313" key="2">
    <source>
        <dbReference type="EMBL" id="KAF3284270.1"/>
    </source>
</evidence>
<name>A0A7C8VAF0_ORBOL</name>
<dbReference type="SUPFAM" id="SSF58100">
    <property type="entry name" value="Bacterial hemolysins"/>
    <property type="match status" value="1"/>
</dbReference>
<reference evidence="2 3" key="1">
    <citation type="submission" date="2020-01" db="EMBL/GenBank/DDBJ databases">
        <authorList>
            <person name="Palmer J.M."/>
        </authorList>
    </citation>
    <scope>NUCLEOTIDE SEQUENCE [LARGE SCALE GENOMIC DNA]</scope>
    <source>
        <strain evidence="2 3">TWF970</strain>
    </source>
</reference>
<keyword evidence="1" id="KW-0175">Coiled coil</keyword>
<feature type="coiled-coil region" evidence="1">
    <location>
        <begin position="297"/>
        <end position="331"/>
    </location>
</feature>
<gene>
    <name evidence="2" type="ORF">TWF970_011490</name>
</gene>
<organism evidence="2 3">
    <name type="scientific">Orbilia oligospora</name>
    <name type="common">Nematode-trapping fungus</name>
    <name type="synonym">Arthrobotrys oligospora</name>
    <dbReference type="NCBI Taxonomy" id="2813651"/>
    <lineage>
        <taxon>Eukaryota</taxon>
        <taxon>Fungi</taxon>
        <taxon>Dikarya</taxon>
        <taxon>Ascomycota</taxon>
        <taxon>Pezizomycotina</taxon>
        <taxon>Orbiliomycetes</taxon>
        <taxon>Orbiliales</taxon>
        <taxon>Orbiliaceae</taxon>
        <taxon>Orbilia</taxon>
    </lineage>
</organism>
<dbReference type="Proteomes" id="UP000474640">
    <property type="component" value="Unassembled WGS sequence"/>
</dbReference>
<dbReference type="OrthoDB" id="5290644at2759"/>
<protein>
    <submittedName>
        <fullName evidence="2">Uncharacterized protein</fullName>
    </submittedName>
</protein>
<dbReference type="CDD" id="cd22656">
    <property type="entry name" value="ClyA_Cry6Aa-like"/>
    <property type="match status" value="1"/>
</dbReference>
<accession>A0A7C8VAF0</accession>
<dbReference type="Gene3D" id="1.20.1170.10">
    <property type="match status" value="1"/>
</dbReference>
<dbReference type="AlphaFoldDB" id="A0A7C8VAF0"/>
<proteinExistence type="predicted"/>